<accession>A0ABD4DKV1</accession>
<sequence>MNKKEEKKSYVPPTIEIVMIEMEQGIATGSATTSPNDGTNDIIDEWEDGSNTTGEIIWD</sequence>
<dbReference type="EMBL" id="LNOI01000004">
    <property type="protein sequence ID" value="KUY17337.1"/>
    <property type="molecule type" value="Genomic_DNA"/>
</dbReference>
<dbReference type="AlphaFoldDB" id="A0ABD4DKV1"/>
<name>A0ABD4DKV1_ELIMR</name>
<feature type="compositionally biased region" description="Polar residues" evidence="1">
    <location>
        <begin position="49"/>
        <end position="59"/>
    </location>
</feature>
<gene>
    <name evidence="2" type="ORF">ATB95_13320</name>
</gene>
<evidence type="ECO:0000313" key="3">
    <source>
        <dbReference type="Proteomes" id="UP000064412"/>
    </source>
</evidence>
<feature type="compositionally biased region" description="Polar residues" evidence="1">
    <location>
        <begin position="28"/>
        <end position="39"/>
    </location>
</feature>
<dbReference type="RefSeq" id="WP_059345309.1">
    <property type="nucleotide sequence ID" value="NZ_CP140570.1"/>
</dbReference>
<proteinExistence type="predicted"/>
<dbReference type="Proteomes" id="UP000064412">
    <property type="component" value="Unassembled WGS sequence"/>
</dbReference>
<comment type="caution">
    <text evidence="2">The sequence shown here is derived from an EMBL/GenBank/DDBJ whole genome shotgun (WGS) entry which is preliminary data.</text>
</comment>
<reference evidence="2 3" key="1">
    <citation type="submission" date="2015-11" db="EMBL/GenBank/DDBJ databases">
        <authorList>
            <person name="Nicholson A.C."/>
            <person name="Humrighouse B.W."/>
            <person name="Graziano J."/>
            <person name="Lasker B."/>
            <person name="Whitney A.M."/>
            <person name="Mcquiston J.R."/>
        </authorList>
    </citation>
    <scope>NUCLEOTIDE SEQUENCE [LARGE SCALE GENOMIC DNA]</scope>
    <source>
        <strain evidence="2 3">G4071</strain>
    </source>
</reference>
<feature type="region of interest" description="Disordered" evidence="1">
    <location>
        <begin position="28"/>
        <end position="59"/>
    </location>
</feature>
<evidence type="ECO:0000256" key="1">
    <source>
        <dbReference type="SAM" id="MobiDB-lite"/>
    </source>
</evidence>
<organism evidence="2 3">
    <name type="scientific">Elizabethkingia miricola</name>
    <name type="common">Chryseobacterium miricola</name>
    <dbReference type="NCBI Taxonomy" id="172045"/>
    <lineage>
        <taxon>Bacteria</taxon>
        <taxon>Pseudomonadati</taxon>
        <taxon>Bacteroidota</taxon>
        <taxon>Flavobacteriia</taxon>
        <taxon>Flavobacteriales</taxon>
        <taxon>Weeksellaceae</taxon>
        <taxon>Elizabethkingia</taxon>
    </lineage>
</organism>
<protein>
    <submittedName>
        <fullName evidence="2">Uncharacterized protein</fullName>
    </submittedName>
</protein>
<evidence type="ECO:0000313" key="2">
    <source>
        <dbReference type="EMBL" id="KUY17337.1"/>
    </source>
</evidence>